<reference evidence="2 3" key="1">
    <citation type="journal article" date="2018" name="PLoS Pathog.">
        <title>Evolution of structural diversity of trichothecenes, a family of toxins produced by plant pathogenic and entomopathogenic fungi.</title>
        <authorList>
            <person name="Proctor R.H."/>
            <person name="McCormick S.P."/>
            <person name="Kim H.S."/>
            <person name="Cardoza R.E."/>
            <person name="Stanley A.M."/>
            <person name="Lindo L."/>
            <person name="Kelly A."/>
            <person name="Brown D.W."/>
            <person name="Lee T."/>
            <person name="Vaughan M.M."/>
            <person name="Alexander N.J."/>
            <person name="Busman M."/>
            <person name="Gutierrez S."/>
        </authorList>
    </citation>
    <scope>NUCLEOTIDE SEQUENCE [LARGE SCALE GENOMIC DNA]</scope>
    <source>
        <strain evidence="2 3">IBT 40837</strain>
    </source>
</reference>
<gene>
    <name evidence="2" type="ORF">TARUN_6443</name>
</gene>
<protein>
    <submittedName>
        <fullName evidence="2">Uncharacterized protein</fullName>
    </submittedName>
</protein>
<proteinExistence type="predicted"/>
<dbReference type="AlphaFoldDB" id="A0A395NIR4"/>
<dbReference type="OrthoDB" id="5429831at2759"/>
<keyword evidence="1" id="KW-0732">Signal</keyword>
<dbReference type="EMBL" id="PXOA01000412">
    <property type="protein sequence ID" value="RFU75801.1"/>
    <property type="molecule type" value="Genomic_DNA"/>
</dbReference>
<evidence type="ECO:0000256" key="1">
    <source>
        <dbReference type="SAM" id="SignalP"/>
    </source>
</evidence>
<feature type="signal peptide" evidence="1">
    <location>
        <begin position="1"/>
        <end position="23"/>
    </location>
</feature>
<sequence>MHFFNRNLLSFWVALPLPLLANALLGVNFDDCYVRFQNPQSGQQAINARVTTLNWPTTPSDVARTINDFGNINQQNVQLFLQGGLWALTYAGYSNAVCINSQNGLNYDTTIISVLLPSGVSKVNKVNAAEDELAENNRGISGIFGINTNQPLLPTDWAYTTGLLLKQAISQFEAGVLARTNSYPAAIVNMIQSNGEGVLMVVDI</sequence>
<organism evidence="2 3">
    <name type="scientific">Trichoderma arundinaceum</name>
    <dbReference type="NCBI Taxonomy" id="490622"/>
    <lineage>
        <taxon>Eukaryota</taxon>
        <taxon>Fungi</taxon>
        <taxon>Dikarya</taxon>
        <taxon>Ascomycota</taxon>
        <taxon>Pezizomycotina</taxon>
        <taxon>Sordariomycetes</taxon>
        <taxon>Hypocreomycetidae</taxon>
        <taxon>Hypocreales</taxon>
        <taxon>Hypocreaceae</taxon>
        <taxon>Trichoderma</taxon>
    </lineage>
</organism>
<evidence type="ECO:0000313" key="2">
    <source>
        <dbReference type="EMBL" id="RFU75801.1"/>
    </source>
</evidence>
<name>A0A395NIR4_TRIAR</name>
<accession>A0A395NIR4</accession>
<evidence type="ECO:0000313" key="3">
    <source>
        <dbReference type="Proteomes" id="UP000266272"/>
    </source>
</evidence>
<comment type="caution">
    <text evidence="2">The sequence shown here is derived from an EMBL/GenBank/DDBJ whole genome shotgun (WGS) entry which is preliminary data.</text>
</comment>
<feature type="chain" id="PRO_5017383840" evidence="1">
    <location>
        <begin position="24"/>
        <end position="204"/>
    </location>
</feature>
<keyword evidence="3" id="KW-1185">Reference proteome</keyword>
<dbReference type="Proteomes" id="UP000266272">
    <property type="component" value="Unassembled WGS sequence"/>
</dbReference>